<dbReference type="Proteomes" id="UP000288805">
    <property type="component" value="Unassembled WGS sequence"/>
</dbReference>
<keyword evidence="19" id="KW-0325">Glycoprotein</keyword>
<comment type="caution">
    <text evidence="25">The sequence shown here is derived from an EMBL/GenBank/DDBJ whole genome shotgun (WGS) entry which is preliminary data.</text>
</comment>
<evidence type="ECO:0000256" key="1">
    <source>
        <dbReference type="ARBA" id="ARBA00004236"/>
    </source>
</evidence>
<accession>A0A438J0E4</accession>
<dbReference type="SUPFAM" id="SSF56112">
    <property type="entry name" value="Protein kinase-like (PK-like)"/>
    <property type="match status" value="1"/>
</dbReference>
<dbReference type="AlphaFoldDB" id="A0A438J0E4"/>
<dbReference type="CDD" id="cd06899">
    <property type="entry name" value="lectin_legume_LecRK_Arcelin_ConA"/>
    <property type="match status" value="1"/>
</dbReference>
<evidence type="ECO:0000256" key="22">
    <source>
        <dbReference type="PROSITE-ProRule" id="PRU10141"/>
    </source>
</evidence>
<dbReference type="PROSITE" id="PS50011">
    <property type="entry name" value="PROTEIN_KINASE_DOM"/>
    <property type="match status" value="1"/>
</dbReference>
<dbReference type="PANTHER" id="PTHR27007">
    <property type="match status" value="1"/>
</dbReference>
<evidence type="ECO:0000256" key="6">
    <source>
        <dbReference type="ARBA" id="ARBA00022475"/>
    </source>
</evidence>
<dbReference type="EMBL" id="QGNW01000070">
    <property type="protein sequence ID" value="RVX02416.1"/>
    <property type="molecule type" value="Genomic_DNA"/>
</dbReference>
<protein>
    <recommendedName>
        <fullName evidence="5">non-specific serine/threonine protein kinase</fullName>
        <ecNumber evidence="5">2.7.11.1</ecNumber>
    </recommendedName>
</protein>
<dbReference type="GO" id="GO:0042742">
    <property type="term" value="P:defense response to bacterium"/>
    <property type="evidence" value="ECO:0007669"/>
    <property type="project" value="UniProtKB-ARBA"/>
</dbReference>
<sequence>MKAFCLCLSLLFLGFVSSDTSFVYNGFLKADLSLDGASQLRSNGILSLTNDSVRLIGHAFYPSPIHFKRSKDHRSWVVTFSTNFVFSMAPKYPGLGGHGLAFVLLSTKAPMGCLPNQYLGLPNVTSNADFSTRVLAVEFDAVQNLELMDINDNHVGIDISSLISNVSKPAAYYFTNNSNNSIAFKSGDPIQAWIEYNSQEQLMNVTISPLGIPKSFRPLISFPIDLSMVLNEYMYIGFSASTGLLTAAHNVHGWSFRIGGRAADLDPLRLPSPVTRSRKVLHQRGLTLGIILASATLVILVISGTAHVVHRIRNKEEVLEEWEVEYGAHRFKYSDLFSATRGFREKNLIGSGGFGRVYKGIIPRTGLEVAIKRVAHDSRQGMKEFVAEIISMGRLRHRNLVQLHGWCRRQDELILVYDYVPNGSLDKILFDDQQKKKILTWEQRYKILIGVSQALLYLHEECDQRVVHRDVKPSNVLIDAELNARLGDFGLARMYKHGNNPETTHIVGTLGYLAPELTRIGKATTSTDVYAYGVLMLEVATGRRPIEPQRNAQELVLVDWVRELHSRGEILSVIDPTLDEYNPDEAKLVLSLGLLCSHPHPDYRPDMRRVIQYLLKDVCLPELPPDVHLEVPGTMIEFSDTYPDA</sequence>
<keyword evidence="8" id="KW-0808">Transferase</keyword>
<keyword evidence="7" id="KW-0723">Serine/threonine-protein kinase</keyword>
<dbReference type="Gene3D" id="3.30.200.20">
    <property type="entry name" value="Phosphorylase Kinase, domain 1"/>
    <property type="match status" value="1"/>
</dbReference>
<dbReference type="InterPro" id="IPR050528">
    <property type="entry name" value="L-type_Lectin-RKs"/>
</dbReference>
<dbReference type="FunFam" id="3.30.200.20:FF:000112">
    <property type="entry name" value="Lectin-domain containing receptor kinase A4.3"/>
    <property type="match status" value="1"/>
</dbReference>
<dbReference type="FunFam" id="2.60.120.200:FF:000086">
    <property type="entry name" value="L-type lectin-domain containing receptor kinase S.4"/>
    <property type="match status" value="1"/>
</dbReference>
<evidence type="ECO:0000256" key="7">
    <source>
        <dbReference type="ARBA" id="ARBA00022527"/>
    </source>
</evidence>
<keyword evidence="15 22" id="KW-0067">ATP-binding</keyword>
<evidence type="ECO:0000256" key="9">
    <source>
        <dbReference type="ARBA" id="ARBA00022692"/>
    </source>
</evidence>
<evidence type="ECO:0000256" key="5">
    <source>
        <dbReference type="ARBA" id="ARBA00012513"/>
    </source>
</evidence>
<comment type="similarity">
    <text evidence="3">In the N-terminal section; belongs to the leguminous lectin family.</text>
</comment>
<evidence type="ECO:0000256" key="2">
    <source>
        <dbReference type="ARBA" id="ARBA00004479"/>
    </source>
</evidence>
<comment type="similarity">
    <text evidence="4">In the C-terminal section; belongs to the protein kinase superfamily. Ser/Thr protein kinase family.</text>
</comment>
<dbReference type="SUPFAM" id="SSF49899">
    <property type="entry name" value="Concanavalin A-like lectins/glucanases"/>
    <property type="match status" value="1"/>
</dbReference>
<dbReference type="GO" id="GO:0005524">
    <property type="term" value="F:ATP binding"/>
    <property type="evidence" value="ECO:0007669"/>
    <property type="project" value="UniProtKB-UniRule"/>
</dbReference>
<reference evidence="25 26" key="1">
    <citation type="journal article" date="2018" name="PLoS Genet.">
        <title>Population sequencing reveals clonal diversity and ancestral inbreeding in the grapevine cultivar Chardonnay.</title>
        <authorList>
            <person name="Roach M.J."/>
            <person name="Johnson D.L."/>
            <person name="Bohlmann J."/>
            <person name="van Vuuren H.J."/>
            <person name="Jones S.J."/>
            <person name="Pretorius I.S."/>
            <person name="Schmidt S.A."/>
            <person name="Borneman A.R."/>
        </authorList>
    </citation>
    <scope>NUCLEOTIDE SEQUENCE [LARGE SCALE GENOMIC DNA]</scope>
    <source>
        <strain evidence="26">cv. Chardonnay</strain>
        <tissue evidence="25">Leaf</tissue>
    </source>
</reference>
<keyword evidence="11 25" id="KW-0430">Lectin</keyword>
<dbReference type="Pfam" id="PF00139">
    <property type="entry name" value="Lectin_legB"/>
    <property type="match status" value="1"/>
</dbReference>
<gene>
    <name evidence="25" type="primary">LECRKS4_1</name>
    <name evidence="25" type="ORF">CK203_031125</name>
</gene>
<dbReference type="PROSITE" id="PS00107">
    <property type="entry name" value="PROTEIN_KINASE_ATP"/>
    <property type="match status" value="1"/>
</dbReference>
<dbReference type="InterPro" id="IPR011009">
    <property type="entry name" value="Kinase-like_dom_sf"/>
</dbReference>
<evidence type="ECO:0000256" key="18">
    <source>
        <dbReference type="ARBA" id="ARBA00023170"/>
    </source>
</evidence>
<feature type="domain" description="Protein kinase" evidence="24">
    <location>
        <begin position="343"/>
        <end position="623"/>
    </location>
</feature>
<comment type="catalytic activity">
    <reaction evidence="20">
        <text>L-threonyl-[protein] + ATP = O-phospho-L-threonyl-[protein] + ADP + H(+)</text>
        <dbReference type="Rhea" id="RHEA:46608"/>
        <dbReference type="Rhea" id="RHEA-COMP:11060"/>
        <dbReference type="Rhea" id="RHEA-COMP:11605"/>
        <dbReference type="ChEBI" id="CHEBI:15378"/>
        <dbReference type="ChEBI" id="CHEBI:30013"/>
        <dbReference type="ChEBI" id="CHEBI:30616"/>
        <dbReference type="ChEBI" id="CHEBI:61977"/>
        <dbReference type="ChEBI" id="CHEBI:456216"/>
        <dbReference type="EC" id="2.7.11.1"/>
    </reaction>
</comment>
<evidence type="ECO:0000256" key="15">
    <source>
        <dbReference type="ARBA" id="ARBA00022840"/>
    </source>
</evidence>
<keyword evidence="17" id="KW-0472">Membrane</keyword>
<evidence type="ECO:0000256" key="19">
    <source>
        <dbReference type="ARBA" id="ARBA00023180"/>
    </source>
</evidence>
<evidence type="ECO:0000256" key="17">
    <source>
        <dbReference type="ARBA" id="ARBA00023136"/>
    </source>
</evidence>
<keyword evidence="14" id="KW-0611">Plant defense</keyword>
<name>A0A438J0E4_VITVI</name>
<keyword evidence="13 25" id="KW-0418">Kinase</keyword>
<keyword evidence="9" id="KW-0812">Transmembrane</keyword>
<evidence type="ECO:0000256" key="3">
    <source>
        <dbReference type="ARBA" id="ARBA00008536"/>
    </source>
</evidence>
<dbReference type="GO" id="GO:0002229">
    <property type="term" value="P:defense response to oomycetes"/>
    <property type="evidence" value="ECO:0007669"/>
    <property type="project" value="UniProtKB-ARBA"/>
</dbReference>
<dbReference type="EC" id="2.7.11.1" evidence="5"/>
<evidence type="ECO:0000256" key="20">
    <source>
        <dbReference type="ARBA" id="ARBA00047899"/>
    </source>
</evidence>
<dbReference type="InterPro" id="IPR017441">
    <property type="entry name" value="Protein_kinase_ATP_BS"/>
</dbReference>
<proteinExistence type="inferred from homology"/>
<evidence type="ECO:0000256" key="23">
    <source>
        <dbReference type="SAM" id="SignalP"/>
    </source>
</evidence>
<dbReference type="GO" id="GO:0004674">
    <property type="term" value="F:protein serine/threonine kinase activity"/>
    <property type="evidence" value="ECO:0007669"/>
    <property type="project" value="UniProtKB-KW"/>
</dbReference>
<evidence type="ECO:0000256" key="13">
    <source>
        <dbReference type="ARBA" id="ARBA00022777"/>
    </source>
</evidence>
<evidence type="ECO:0000256" key="16">
    <source>
        <dbReference type="ARBA" id="ARBA00022989"/>
    </source>
</evidence>
<dbReference type="Gene3D" id="1.10.510.10">
    <property type="entry name" value="Transferase(Phosphotransferase) domain 1"/>
    <property type="match status" value="1"/>
</dbReference>
<dbReference type="FunFam" id="1.10.510.10:FF:000108">
    <property type="entry name" value="L-type lectin-domain containing receptor kinase S.4"/>
    <property type="match status" value="1"/>
</dbReference>
<dbReference type="GO" id="GO:0030246">
    <property type="term" value="F:carbohydrate binding"/>
    <property type="evidence" value="ECO:0007669"/>
    <property type="project" value="UniProtKB-KW"/>
</dbReference>
<dbReference type="SMART" id="SM00220">
    <property type="entry name" value="S_TKc"/>
    <property type="match status" value="1"/>
</dbReference>
<organism evidence="25 26">
    <name type="scientific">Vitis vinifera</name>
    <name type="common">Grape</name>
    <dbReference type="NCBI Taxonomy" id="29760"/>
    <lineage>
        <taxon>Eukaryota</taxon>
        <taxon>Viridiplantae</taxon>
        <taxon>Streptophyta</taxon>
        <taxon>Embryophyta</taxon>
        <taxon>Tracheophyta</taxon>
        <taxon>Spermatophyta</taxon>
        <taxon>Magnoliopsida</taxon>
        <taxon>eudicotyledons</taxon>
        <taxon>Gunneridae</taxon>
        <taxon>Pentapetalae</taxon>
        <taxon>rosids</taxon>
        <taxon>Vitales</taxon>
        <taxon>Vitaceae</taxon>
        <taxon>Viteae</taxon>
        <taxon>Vitis</taxon>
    </lineage>
</organism>
<evidence type="ECO:0000313" key="25">
    <source>
        <dbReference type="EMBL" id="RVX02416.1"/>
    </source>
</evidence>
<dbReference type="PROSITE" id="PS00108">
    <property type="entry name" value="PROTEIN_KINASE_ST"/>
    <property type="match status" value="1"/>
</dbReference>
<comment type="catalytic activity">
    <reaction evidence="21">
        <text>L-seryl-[protein] + ATP = O-phospho-L-seryl-[protein] + ADP + H(+)</text>
        <dbReference type="Rhea" id="RHEA:17989"/>
        <dbReference type="Rhea" id="RHEA-COMP:9863"/>
        <dbReference type="Rhea" id="RHEA-COMP:11604"/>
        <dbReference type="ChEBI" id="CHEBI:15378"/>
        <dbReference type="ChEBI" id="CHEBI:29999"/>
        <dbReference type="ChEBI" id="CHEBI:30616"/>
        <dbReference type="ChEBI" id="CHEBI:83421"/>
        <dbReference type="ChEBI" id="CHEBI:456216"/>
        <dbReference type="EC" id="2.7.11.1"/>
    </reaction>
</comment>
<dbReference type="CDD" id="cd14066">
    <property type="entry name" value="STKc_IRAK"/>
    <property type="match status" value="1"/>
</dbReference>
<keyword evidence="12 22" id="KW-0547">Nucleotide-binding</keyword>
<feature type="signal peptide" evidence="23">
    <location>
        <begin position="1"/>
        <end position="18"/>
    </location>
</feature>
<dbReference type="InterPro" id="IPR000719">
    <property type="entry name" value="Prot_kinase_dom"/>
</dbReference>
<keyword evidence="6" id="KW-1003">Cell membrane</keyword>
<keyword evidence="10 23" id="KW-0732">Signal</keyword>
<evidence type="ECO:0000256" key="14">
    <source>
        <dbReference type="ARBA" id="ARBA00022821"/>
    </source>
</evidence>
<evidence type="ECO:0000256" key="11">
    <source>
        <dbReference type="ARBA" id="ARBA00022734"/>
    </source>
</evidence>
<evidence type="ECO:0000256" key="4">
    <source>
        <dbReference type="ARBA" id="ARBA00010217"/>
    </source>
</evidence>
<evidence type="ECO:0000256" key="10">
    <source>
        <dbReference type="ARBA" id="ARBA00022729"/>
    </source>
</evidence>
<keyword evidence="16" id="KW-1133">Transmembrane helix</keyword>
<dbReference type="Pfam" id="PF00069">
    <property type="entry name" value="Pkinase"/>
    <property type="match status" value="1"/>
</dbReference>
<feature type="binding site" evidence="22">
    <location>
        <position position="372"/>
    </location>
    <ligand>
        <name>ATP</name>
        <dbReference type="ChEBI" id="CHEBI:30616"/>
    </ligand>
</feature>
<evidence type="ECO:0000256" key="12">
    <source>
        <dbReference type="ARBA" id="ARBA00022741"/>
    </source>
</evidence>
<evidence type="ECO:0000256" key="8">
    <source>
        <dbReference type="ARBA" id="ARBA00022679"/>
    </source>
</evidence>
<dbReference type="GO" id="GO:0005886">
    <property type="term" value="C:plasma membrane"/>
    <property type="evidence" value="ECO:0007669"/>
    <property type="project" value="UniProtKB-SubCell"/>
</dbReference>
<evidence type="ECO:0000256" key="21">
    <source>
        <dbReference type="ARBA" id="ARBA00048679"/>
    </source>
</evidence>
<keyword evidence="18 25" id="KW-0675">Receptor</keyword>
<dbReference type="InterPro" id="IPR013320">
    <property type="entry name" value="ConA-like_dom_sf"/>
</dbReference>
<comment type="subcellular location">
    <subcellularLocation>
        <location evidence="1">Cell membrane</location>
    </subcellularLocation>
    <subcellularLocation>
        <location evidence="2">Membrane</location>
        <topology evidence="2">Single-pass type I membrane protein</topology>
    </subcellularLocation>
</comment>
<dbReference type="InterPro" id="IPR001220">
    <property type="entry name" value="Legume_lectin_dom"/>
</dbReference>
<dbReference type="Gene3D" id="2.60.120.200">
    <property type="match status" value="1"/>
</dbReference>
<dbReference type="InterPro" id="IPR008271">
    <property type="entry name" value="Ser/Thr_kinase_AS"/>
</dbReference>
<evidence type="ECO:0000259" key="24">
    <source>
        <dbReference type="PROSITE" id="PS50011"/>
    </source>
</evidence>
<feature type="chain" id="PRO_5019453559" description="non-specific serine/threonine protein kinase" evidence="23">
    <location>
        <begin position="19"/>
        <end position="645"/>
    </location>
</feature>
<evidence type="ECO:0000313" key="26">
    <source>
        <dbReference type="Proteomes" id="UP000288805"/>
    </source>
</evidence>